<evidence type="ECO:0000313" key="2">
    <source>
        <dbReference type="Proteomes" id="UP000823388"/>
    </source>
</evidence>
<dbReference type="EMBL" id="CM029051">
    <property type="protein sequence ID" value="KAG2561494.1"/>
    <property type="molecule type" value="Genomic_DNA"/>
</dbReference>
<protein>
    <recommendedName>
        <fullName evidence="3">F-box domain containing protein</fullName>
    </recommendedName>
</protein>
<evidence type="ECO:0008006" key="3">
    <source>
        <dbReference type="Google" id="ProtNLM"/>
    </source>
</evidence>
<dbReference type="InterPro" id="IPR040338">
    <property type="entry name" value="At1g67623-like"/>
</dbReference>
<evidence type="ECO:0000313" key="1">
    <source>
        <dbReference type="EMBL" id="KAG2561494.1"/>
    </source>
</evidence>
<proteinExistence type="predicted"/>
<reference evidence="1" key="1">
    <citation type="submission" date="2020-05" db="EMBL/GenBank/DDBJ databases">
        <title>WGS assembly of Panicum virgatum.</title>
        <authorList>
            <person name="Lovell J.T."/>
            <person name="Jenkins J."/>
            <person name="Shu S."/>
            <person name="Juenger T.E."/>
            <person name="Schmutz J."/>
        </authorList>
    </citation>
    <scope>NUCLEOTIDE SEQUENCE</scope>
    <source>
        <strain evidence="1">AP13</strain>
    </source>
</reference>
<comment type="caution">
    <text evidence="1">The sequence shown here is derived from an EMBL/GenBank/DDBJ whole genome shotgun (WGS) entry which is preliminary data.</text>
</comment>
<sequence length="229" mass="25298">METKRHRRSCLGDLPFDVLVQIAGNITTTSWSPMEDLRTLQGTCRFMRRLCRNPKVGRRTNLGRVPRSNNRWSPDGIAYQALLHRLTNIGNPQACFIIGMRAIFPGPVFTAPGPVLDENLQRAATGGHKAAAYVATILPYMANGGADIDATARQYMRQAAMGEEDSVAAPEGGGVTMWLDRLSCRHDSRGMIWGLINWDWLRSKKIVLPARADDHPCASENCGTHIDLG</sequence>
<dbReference type="InterPro" id="IPR036047">
    <property type="entry name" value="F-box-like_dom_sf"/>
</dbReference>
<organism evidence="1 2">
    <name type="scientific">Panicum virgatum</name>
    <name type="common">Blackwell switchgrass</name>
    <dbReference type="NCBI Taxonomy" id="38727"/>
    <lineage>
        <taxon>Eukaryota</taxon>
        <taxon>Viridiplantae</taxon>
        <taxon>Streptophyta</taxon>
        <taxon>Embryophyta</taxon>
        <taxon>Tracheophyta</taxon>
        <taxon>Spermatophyta</taxon>
        <taxon>Magnoliopsida</taxon>
        <taxon>Liliopsida</taxon>
        <taxon>Poales</taxon>
        <taxon>Poaceae</taxon>
        <taxon>PACMAD clade</taxon>
        <taxon>Panicoideae</taxon>
        <taxon>Panicodae</taxon>
        <taxon>Paniceae</taxon>
        <taxon>Panicinae</taxon>
        <taxon>Panicum</taxon>
        <taxon>Panicum sect. Hiantes</taxon>
    </lineage>
</organism>
<dbReference type="SUPFAM" id="SSF81383">
    <property type="entry name" value="F-box domain"/>
    <property type="match status" value="1"/>
</dbReference>
<gene>
    <name evidence="1" type="ORF">PVAP13_8KG163600</name>
</gene>
<dbReference type="AlphaFoldDB" id="A0A8T0PTW1"/>
<keyword evidence="2" id="KW-1185">Reference proteome</keyword>
<dbReference type="PANTHER" id="PTHR33784">
    <property type="entry name" value="OS05G0482100 PROTEIN"/>
    <property type="match status" value="1"/>
</dbReference>
<accession>A0A8T0PTW1</accession>
<dbReference type="Proteomes" id="UP000823388">
    <property type="component" value="Chromosome 8K"/>
</dbReference>
<dbReference type="PANTHER" id="PTHR33784:SF10">
    <property type="entry name" value="F-BOX PROTEIN"/>
    <property type="match status" value="1"/>
</dbReference>
<name>A0A8T0PTW1_PANVG</name>